<evidence type="ECO:0000313" key="9">
    <source>
        <dbReference type="Proteomes" id="UP001296706"/>
    </source>
</evidence>
<organism evidence="8 9">
    <name type="scientific">Pseudonocardia xinjiangensis</name>
    <dbReference type="NCBI Taxonomy" id="75289"/>
    <lineage>
        <taxon>Bacteria</taxon>
        <taxon>Bacillati</taxon>
        <taxon>Actinomycetota</taxon>
        <taxon>Actinomycetes</taxon>
        <taxon>Pseudonocardiales</taxon>
        <taxon>Pseudonocardiaceae</taxon>
        <taxon>Pseudonocardia</taxon>
    </lineage>
</organism>
<feature type="transmembrane region" description="Helical" evidence="7">
    <location>
        <begin position="43"/>
        <end position="62"/>
    </location>
</feature>
<evidence type="ECO:0000313" key="8">
    <source>
        <dbReference type="EMBL" id="NMH82587.1"/>
    </source>
</evidence>
<accession>A0ABX1RQC7</accession>
<evidence type="ECO:0000256" key="7">
    <source>
        <dbReference type="SAM" id="Phobius"/>
    </source>
</evidence>
<dbReference type="InterPro" id="IPR002758">
    <property type="entry name" value="Cation_antiport_E"/>
</dbReference>
<dbReference type="RefSeq" id="WP_169400575.1">
    <property type="nucleotide sequence ID" value="NZ_BAAAJH010000014.1"/>
</dbReference>
<comment type="caution">
    <text evidence="8">The sequence shown here is derived from an EMBL/GenBank/DDBJ whole genome shotgun (WGS) entry which is preliminary data.</text>
</comment>
<gene>
    <name evidence="8" type="ORF">HF577_36565</name>
</gene>
<evidence type="ECO:0000256" key="1">
    <source>
        <dbReference type="ARBA" id="ARBA00004651"/>
    </source>
</evidence>
<sequence length="198" mass="21813">MTEMGSDDHRRTGRRGVHAVRARLPAVVWLTLVWVLLWGTFTLLSIVGGVLVAVLVSALFRMPPLPDRLPVRPLPLLGLVAFLLYDLVASGVEVSWQILRHGPRAQGTIVAVPLLSGSDRVVTVMANALSLSPGAMVLQIDHEREIWYIYALGPRDRDGAERARLRAMDMQRRVLAALGRPEELAEAHRRIAGAGARR</sequence>
<evidence type="ECO:0000256" key="2">
    <source>
        <dbReference type="ARBA" id="ARBA00006228"/>
    </source>
</evidence>
<keyword evidence="4 7" id="KW-0812">Transmembrane</keyword>
<keyword evidence="5 7" id="KW-1133">Transmembrane helix</keyword>
<proteinExistence type="inferred from homology"/>
<comment type="subcellular location">
    <subcellularLocation>
        <location evidence="1">Cell membrane</location>
        <topology evidence="1">Multi-pass membrane protein</topology>
    </subcellularLocation>
</comment>
<name>A0ABX1RQC7_9PSEU</name>
<keyword evidence="6 7" id="KW-0472">Membrane</keyword>
<evidence type="ECO:0000256" key="6">
    <source>
        <dbReference type="ARBA" id="ARBA00023136"/>
    </source>
</evidence>
<protein>
    <submittedName>
        <fullName evidence="8">Na+/H+ antiporter subunit E</fullName>
    </submittedName>
</protein>
<feature type="transmembrane region" description="Helical" evidence="7">
    <location>
        <begin position="74"/>
        <end position="96"/>
    </location>
</feature>
<evidence type="ECO:0000256" key="3">
    <source>
        <dbReference type="ARBA" id="ARBA00022475"/>
    </source>
</evidence>
<dbReference type="EMBL" id="JAAXKY010000260">
    <property type="protein sequence ID" value="NMH82587.1"/>
    <property type="molecule type" value="Genomic_DNA"/>
</dbReference>
<dbReference type="PANTHER" id="PTHR34584:SF1">
    <property type="entry name" value="NA(+)_H(+) ANTIPORTER SUBUNIT E1"/>
    <property type="match status" value="1"/>
</dbReference>
<comment type="similarity">
    <text evidence="2">Belongs to the CPA3 antiporters (TC 2.A.63) subunit E family.</text>
</comment>
<reference evidence="8 9" key="1">
    <citation type="submission" date="2020-04" db="EMBL/GenBank/DDBJ databases">
        <authorList>
            <person name="Klaysubun C."/>
            <person name="Duangmal K."/>
            <person name="Lipun K."/>
        </authorList>
    </citation>
    <scope>NUCLEOTIDE SEQUENCE [LARGE SCALE GENOMIC DNA]</scope>
    <source>
        <strain evidence="8 9">JCM 11839</strain>
    </source>
</reference>
<dbReference type="Pfam" id="PF01899">
    <property type="entry name" value="MNHE"/>
    <property type="match status" value="1"/>
</dbReference>
<dbReference type="PANTHER" id="PTHR34584">
    <property type="entry name" value="NA(+)/H(+) ANTIPORTER SUBUNIT E1"/>
    <property type="match status" value="1"/>
</dbReference>
<keyword evidence="3" id="KW-1003">Cell membrane</keyword>
<evidence type="ECO:0000256" key="4">
    <source>
        <dbReference type="ARBA" id="ARBA00022692"/>
    </source>
</evidence>
<dbReference type="Proteomes" id="UP001296706">
    <property type="component" value="Unassembled WGS sequence"/>
</dbReference>
<dbReference type="NCBIfam" id="NF006521">
    <property type="entry name" value="PRK08965.1-5"/>
    <property type="match status" value="1"/>
</dbReference>
<keyword evidence="9" id="KW-1185">Reference proteome</keyword>
<evidence type="ECO:0000256" key="5">
    <source>
        <dbReference type="ARBA" id="ARBA00022989"/>
    </source>
</evidence>